<organism evidence="8 9">
    <name type="scientific">Branchiostoma lanceolatum</name>
    <name type="common">Common lancelet</name>
    <name type="synonym">Amphioxus lanceolatum</name>
    <dbReference type="NCBI Taxonomy" id="7740"/>
    <lineage>
        <taxon>Eukaryota</taxon>
        <taxon>Metazoa</taxon>
        <taxon>Chordata</taxon>
        <taxon>Cephalochordata</taxon>
        <taxon>Leptocardii</taxon>
        <taxon>Amphioxiformes</taxon>
        <taxon>Branchiostomatidae</taxon>
        <taxon>Branchiostoma</taxon>
    </lineage>
</organism>
<dbReference type="SUPFAM" id="SSF49599">
    <property type="entry name" value="TRAF domain-like"/>
    <property type="match status" value="1"/>
</dbReference>
<protein>
    <submittedName>
        <fullName evidence="8">RNF41 protein</fullName>
    </submittedName>
</protein>
<dbReference type="PROSITE" id="PS00518">
    <property type="entry name" value="ZF_RING_1"/>
    <property type="match status" value="1"/>
</dbReference>
<keyword evidence="3 4" id="KW-0862">Zinc</keyword>
<dbReference type="PROSITE" id="PS51081">
    <property type="entry name" value="ZF_SIAH"/>
    <property type="match status" value="1"/>
</dbReference>
<feature type="domain" description="TRAF-type" evidence="6">
    <location>
        <begin position="212"/>
        <end position="259"/>
    </location>
</feature>
<dbReference type="OrthoDB" id="9049620at2759"/>
<dbReference type="PROSITE" id="PS50145">
    <property type="entry name" value="ZF_TRAF"/>
    <property type="match status" value="1"/>
</dbReference>
<dbReference type="GO" id="GO:0043122">
    <property type="term" value="P:regulation of canonical NF-kappaB signal transduction"/>
    <property type="evidence" value="ECO:0007669"/>
    <property type="project" value="TreeGrafter"/>
</dbReference>
<evidence type="ECO:0000256" key="1">
    <source>
        <dbReference type="ARBA" id="ARBA00022723"/>
    </source>
</evidence>
<dbReference type="AlphaFoldDB" id="A0A8K0A9Y5"/>
<accession>A0A8K0A9Y5</accession>
<evidence type="ECO:0000313" key="9">
    <source>
        <dbReference type="Proteomes" id="UP000838412"/>
    </source>
</evidence>
<dbReference type="EMBL" id="OV696692">
    <property type="protein sequence ID" value="CAH1268979.1"/>
    <property type="molecule type" value="Genomic_DNA"/>
</dbReference>
<dbReference type="InterPro" id="IPR013083">
    <property type="entry name" value="Znf_RING/FYVE/PHD"/>
</dbReference>
<keyword evidence="9" id="KW-1185">Reference proteome</keyword>
<dbReference type="SUPFAM" id="SSF57850">
    <property type="entry name" value="RING/U-box"/>
    <property type="match status" value="1"/>
</dbReference>
<dbReference type="Gene3D" id="3.30.40.10">
    <property type="entry name" value="Zinc/RING finger domain, C3HC4 (zinc finger)"/>
    <property type="match status" value="2"/>
</dbReference>
<gene>
    <name evidence="8" type="primary">RNF41</name>
    <name evidence="8" type="ORF">BLAG_LOCUS21749</name>
</gene>
<name>A0A8K0A9Y5_BRALA</name>
<evidence type="ECO:0000256" key="4">
    <source>
        <dbReference type="PROSITE-ProRule" id="PRU00207"/>
    </source>
</evidence>
<sequence length="387" mass="45453">MRCDRTAIWDPASVFGESRASPRAPTTVQRIQETRQESHGARCYQYRCCQYRCCQYRCRQYRCCQYRRRQYHCREKLNVKTGEETLRLTSAPVPAHKSLLLQKSTLGRFRNMGFDIERFVGTVNEGLLCCVCRDVLEDPLQAPCEHAYCSTCIHGWLVHDRICPEDRQPLNITQLRPLFRYMKNDLDRLQIRCINAQHGCGVVCELENISKHERECGFVTVCCPNMGCSTIVERRNLDVHLNICDFRCKECPRGCGMQILNHDDAEHNCIAELRTEVELLRAEMICKLEDQRREMESRLDSQRRHMVQRESLLQTEVDDLKGQVTRIMQEMRSLMEIERQRRQDLERAELEKRELVELIKGIPREGSESIKSVTCSRCKRSERITII</sequence>
<evidence type="ECO:0000313" key="8">
    <source>
        <dbReference type="EMBL" id="CAH1268979.1"/>
    </source>
</evidence>
<evidence type="ECO:0000259" key="5">
    <source>
        <dbReference type="PROSITE" id="PS50089"/>
    </source>
</evidence>
<evidence type="ECO:0000256" key="2">
    <source>
        <dbReference type="ARBA" id="ARBA00022771"/>
    </source>
</evidence>
<keyword evidence="1 4" id="KW-0479">Metal-binding</keyword>
<dbReference type="Pfam" id="PF13923">
    <property type="entry name" value="zf-C3HC4_2"/>
    <property type="match status" value="1"/>
</dbReference>
<dbReference type="InterPro" id="IPR001841">
    <property type="entry name" value="Znf_RING"/>
</dbReference>
<proteinExistence type="predicted"/>
<dbReference type="GO" id="GO:0008270">
    <property type="term" value="F:zinc ion binding"/>
    <property type="evidence" value="ECO:0007669"/>
    <property type="project" value="UniProtKB-KW"/>
</dbReference>
<feature type="domain" description="RING-type" evidence="5">
    <location>
        <begin position="129"/>
        <end position="167"/>
    </location>
</feature>
<dbReference type="InterPro" id="IPR001293">
    <property type="entry name" value="Znf_TRAF"/>
</dbReference>
<evidence type="ECO:0000259" key="7">
    <source>
        <dbReference type="PROSITE" id="PS51081"/>
    </source>
</evidence>
<evidence type="ECO:0000256" key="3">
    <source>
        <dbReference type="ARBA" id="ARBA00022833"/>
    </source>
</evidence>
<feature type="domain" description="SIAH-type" evidence="7">
    <location>
        <begin position="188"/>
        <end position="268"/>
    </location>
</feature>
<feature type="zinc finger region" description="TRAF-type" evidence="4">
    <location>
        <begin position="212"/>
        <end position="259"/>
    </location>
</feature>
<dbReference type="PANTHER" id="PTHR10131">
    <property type="entry name" value="TNF RECEPTOR ASSOCIATED FACTOR"/>
    <property type="match status" value="1"/>
</dbReference>
<dbReference type="Proteomes" id="UP000838412">
    <property type="component" value="Chromosome 7"/>
</dbReference>
<evidence type="ECO:0000259" key="6">
    <source>
        <dbReference type="PROSITE" id="PS50145"/>
    </source>
</evidence>
<dbReference type="PROSITE" id="PS50089">
    <property type="entry name" value="ZF_RING_2"/>
    <property type="match status" value="1"/>
</dbReference>
<dbReference type="InterPro" id="IPR017907">
    <property type="entry name" value="Znf_RING_CS"/>
</dbReference>
<dbReference type="PANTHER" id="PTHR10131:SF157">
    <property type="entry name" value="RECEPTOR-ASSOCIATED FACTOR, PUTATIVE-RELATED"/>
    <property type="match status" value="1"/>
</dbReference>
<dbReference type="SMART" id="SM00184">
    <property type="entry name" value="RING"/>
    <property type="match status" value="1"/>
</dbReference>
<keyword evidence="2 4" id="KW-0863">Zinc-finger</keyword>
<dbReference type="InterPro" id="IPR013010">
    <property type="entry name" value="Znf_SIAH"/>
</dbReference>
<reference evidence="8" key="1">
    <citation type="submission" date="2022-01" db="EMBL/GenBank/DDBJ databases">
        <authorList>
            <person name="Braso-Vives M."/>
        </authorList>
    </citation>
    <scope>NUCLEOTIDE SEQUENCE</scope>
</reference>